<dbReference type="InterPro" id="IPR040256">
    <property type="entry name" value="At4g02000-like"/>
</dbReference>
<dbReference type="OrthoDB" id="991972at2759"/>
<protein>
    <recommendedName>
        <fullName evidence="6">DUF4283 domain-containing protein</fullName>
    </recommendedName>
</protein>
<dbReference type="Pfam" id="PF14111">
    <property type="entry name" value="DUF4283"/>
    <property type="match status" value="1"/>
</dbReference>
<dbReference type="Pfam" id="PF14392">
    <property type="entry name" value="zf-CCHC_4"/>
    <property type="match status" value="1"/>
</dbReference>
<keyword evidence="5" id="KW-1185">Reference proteome</keyword>
<proteinExistence type="predicted"/>
<evidence type="ECO:0000313" key="4">
    <source>
        <dbReference type="EMBL" id="CAA0840252.1"/>
    </source>
</evidence>
<organism evidence="4 5">
    <name type="scientific">Striga hermonthica</name>
    <name type="common">Purple witchweed</name>
    <name type="synonym">Buchnera hermonthica</name>
    <dbReference type="NCBI Taxonomy" id="68872"/>
    <lineage>
        <taxon>Eukaryota</taxon>
        <taxon>Viridiplantae</taxon>
        <taxon>Streptophyta</taxon>
        <taxon>Embryophyta</taxon>
        <taxon>Tracheophyta</taxon>
        <taxon>Spermatophyta</taxon>
        <taxon>Magnoliopsida</taxon>
        <taxon>eudicotyledons</taxon>
        <taxon>Gunneridae</taxon>
        <taxon>Pentapetalae</taxon>
        <taxon>asterids</taxon>
        <taxon>lamiids</taxon>
        <taxon>Lamiales</taxon>
        <taxon>Orobanchaceae</taxon>
        <taxon>Buchnereae</taxon>
        <taxon>Striga</taxon>
    </lineage>
</organism>
<dbReference type="InterPro" id="IPR025836">
    <property type="entry name" value="Zn_knuckle_CX2CX4HX4C"/>
</dbReference>
<evidence type="ECO:0000259" key="2">
    <source>
        <dbReference type="Pfam" id="PF14111"/>
    </source>
</evidence>
<accession>A0A9N7NZS3</accession>
<dbReference type="Proteomes" id="UP001153555">
    <property type="component" value="Unassembled WGS sequence"/>
</dbReference>
<gene>
    <name evidence="4" type="ORF">SHERM_06628</name>
</gene>
<feature type="domain" description="DUF4283" evidence="2">
    <location>
        <begin position="46"/>
        <end position="126"/>
    </location>
</feature>
<reference evidence="4" key="1">
    <citation type="submission" date="2019-12" db="EMBL/GenBank/DDBJ databases">
        <authorList>
            <person name="Scholes J."/>
        </authorList>
    </citation>
    <scope>NUCLEOTIDE SEQUENCE</scope>
</reference>
<dbReference type="InterPro" id="IPR025558">
    <property type="entry name" value="DUF4283"/>
</dbReference>
<dbReference type="AlphaFoldDB" id="A0A9N7NZS3"/>
<comment type="caution">
    <text evidence="4">The sequence shown here is derived from an EMBL/GenBank/DDBJ whole genome shotgun (WGS) entry which is preliminary data.</text>
</comment>
<dbReference type="EMBL" id="CACSLK010032053">
    <property type="protein sequence ID" value="CAA0840252.1"/>
    <property type="molecule type" value="Genomic_DNA"/>
</dbReference>
<feature type="compositionally biased region" description="Polar residues" evidence="1">
    <location>
        <begin position="267"/>
        <end position="280"/>
    </location>
</feature>
<dbReference type="PANTHER" id="PTHR31286:SF178">
    <property type="entry name" value="DUF4283 DOMAIN-CONTAINING PROTEIN"/>
    <property type="match status" value="1"/>
</dbReference>
<feature type="region of interest" description="Disordered" evidence="1">
    <location>
        <begin position="261"/>
        <end position="282"/>
    </location>
</feature>
<dbReference type="PANTHER" id="PTHR31286">
    <property type="entry name" value="GLYCINE-RICH CELL WALL STRUCTURAL PROTEIN 1.8-LIKE"/>
    <property type="match status" value="1"/>
</dbReference>
<sequence>MEGESSGTPTECDLDAEVVRKMFDFSLSEKGAGEIEIQKTDVKVSEEECKRSLFGKIVGDRLASLLGIKRAMSYIWKLKQPMEVKELSMNFFQFIFSSTEDKDKVAAGHNWIYENQYLVLKEWFPGLVSNHGAFDEVKLWVQVLNVPLNWMCTDVGVKIGRIFKGVKNVNVCKLGGALGSFIKILAVINTKEPIPRCTTIKLGDQRVRVAFRYERLINLCYYGGYLGHLERNCKKKMVDIDKDQVTDGQFGEWLKTSETFPGGRHSYASSSGDHQSPPIHNSNVEPVVSNSVTPASVHQVVILGSSSDNGKRKVDLDAREDLVEDNEQNVQQNLSIMGSIVEPDIPETAMMVVENTITGDKKCDVLVEWQKDGGQQAIGDPPRNPHVATWKRRASMDRRLQRMEEQVPEESLPPFNKRNREKLGFENRWHFEVPNGTRGGMLVMWDHSVEIRSASEHNVVLFDTEVEFQKKRKRFTFDPRWLKMEGVNEAVASGWDISVQGSQMFMVHEKVKNTRMSLLAWAKPLKRDNAKVIQKTNGASWLWNSWACFIPTLLSHLNVVIKNGCSVRLNDFNWVPGELGRNLY</sequence>
<evidence type="ECO:0000313" key="5">
    <source>
        <dbReference type="Proteomes" id="UP001153555"/>
    </source>
</evidence>
<feature type="domain" description="Zinc knuckle CX2CX4HX4C" evidence="3">
    <location>
        <begin position="202"/>
        <end position="235"/>
    </location>
</feature>
<evidence type="ECO:0008006" key="6">
    <source>
        <dbReference type="Google" id="ProtNLM"/>
    </source>
</evidence>
<evidence type="ECO:0000256" key="1">
    <source>
        <dbReference type="SAM" id="MobiDB-lite"/>
    </source>
</evidence>
<name>A0A9N7NZS3_STRHE</name>
<evidence type="ECO:0000259" key="3">
    <source>
        <dbReference type="Pfam" id="PF14392"/>
    </source>
</evidence>